<reference evidence="9" key="2">
    <citation type="submission" date="2024-06" db="EMBL/GenBank/DDBJ databases">
        <title>Caproicibacterium argilliputei sp. nov, a novel caproic acid producing anaerobic bacterium isolated from pit mud.</title>
        <authorList>
            <person name="Zeng C."/>
        </authorList>
    </citation>
    <scope>NUCLEOTIDE SEQUENCE [LARGE SCALE GENOMIC DNA]</scope>
    <source>
        <strain evidence="9">ZCY20-5</strain>
    </source>
</reference>
<feature type="transmembrane region" description="Helical" evidence="5">
    <location>
        <begin position="189"/>
        <end position="209"/>
    </location>
</feature>
<dbReference type="SMART" id="SM00304">
    <property type="entry name" value="HAMP"/>
    <property type="match status" value="2"/>
</dbReference>
<proteinExistence type="inferred from homology"/>
<dbReference type="InterPro" id="IPR004089">
    <property type="entry name" value="MCPsignal_dom"/>
</dbReference>
<dbReference type="Pfam" id="PF00672">
    <property type="entry name" value="HAMP"/>
    <property type="match status" value="1"/>
</dbReference>
<accession>A0AA97DBM9</accession>
<reference evidence="8 9" key="1">
    <citation type="submission" date="2024-06" db="EMBL/GenBank/DDBJ databases">
        <title>Caproicibacterium argilliputei sp. nov, a novel caproic acid producing anaerobic bacterium isolated from pit mud.</title>
        <authorList>
            <person name="Xia S."/>
        </authorList>
    </citation>
    <scope>NUCLEOTIDE SEQUENCE [LARGE SCALE GENOMIC DNA]</scope>
    <source>
        <strain evidence="8 9">ZCY20-5</strain>
    </source>
</reference>
<keyword evidence="3" id="KW-0807">Transducer</keyword>
<keyword evidence="5" id="KW-0472">Membrane</keyword>
<dbReference type="KEGG" id="carl:PXC00_01895"/>
<dbReference type="FunFam" id="1.10.287.950:FF:000001">
    <property type="entry name" value="Methyl-accepting chemotaxis sensory transducer"/>
    <property type="match status" value="1"/>
</dbReference>
<dbReference type="CDD" id="cd06225">
    <property type="entry name" value="HAMP"/>
    <property type="match status" value="1"/>
</dbReference>
<feature type="domain" description="HAMP" evidence="7">
    <location>
        <begin position="264"/>
        <end position="310"/>
    </location>
</feature>
<dbReference type="SUPFAM" id="SSF58104">
    <property type="entry name" value="Methyl-accepting chemotaxis protein (MCP) signaling domain"/>
    <property type="match status" value="1"/>
</dbReference>
<dbReference type="Gene3D" id="1.10.287.950">
    <property type="entry name" value="Methyl-accepting chemotaxis protein"/>
    <property type="match status" value="1"/>
</dbReference>
<evidence type="ECO:0000256" key="5">
    <source>
        <dbReference type="SAM" id="Phobius"/>
    </source>
</evidence>
<feature type="compositionally biased region" description="Polar residues" evidence="4">
    <location>
        <begin position="580"/>
        <end position="590"/>
    </location>
</feature>
<feature type="region of interest" description="Disordered" evidence="4">
    <location>
        <begin position="566"/>
        <end position="613"/>
    </location>
</feature>
<dbReference type="SUPFAM" id="SSF158472">
    <property type="entry name" value="HAMP domain-like"/>
    <property type="match status" value="1"/>
</dbReference>
<dbReference type="PANTHER" id="PTHR43531">
    <property type="entry name" value="PROTEIN ICFG"/>
    <property type="match status" value="1"/>
</dbReference>
<dbReference type="PANTHER" id="PTHR43531:SF14">
    <property type="entry name" value="METHYL-ACCEPTING CHEMOTAXIS PROTEIN I-RELATED"/>
    <property type="match status" value="1"/>
</dbReference>
<evidence type="ECO:0000256" key="2">
    <source>
        <dbReference type="ARBA" id="ARBA00029447"/>
    </source>
</evidence>
<sequence>MKNLTVKAKLSILCAIMFLAFVVVNVFSFLTMNNMNAKTKEISDKWVNAIVDVEDLNNHIKEYRLYEYKHVSSNLPQAKQETEQIMNTQKAQVDQYVKTCKKEAETQTEKQLTIAIEDGWNAYLEVHEQVISQSNSNHGDSAQSVMVGNSYNQYKTIQDRCDSLVKDYKQQISNASANSTYVYEGARSALIVLDIVMALFSFLMEVYIIESITRPVKKMDETARRVAQGELDVSVDYQAKNELGSLAANLNNTTAQLKNYGNYIQEITQVLNEIADGNLDFHLTYEYRGRFAAVKEALDHLAVSLNDTLSQINLAADQVAGGADQVSSGSQALSQGTTEQASSVEELAATINEISEHVKGNADSANIASSKVHEVSGQLLESNRQMQEMIAAMGDIRQSSAKIGEIIKTIEDIAFQTNILALNAAVEAAHAGDAGKGFAVVAGEVRSLASKSAEASKSTADLIQASLKAVKHGSQIADETAKSLTEVVAGTKSITNGIGSIADASKEQSVAIEQVTQGVEQISNVIQTNTATSEESAAASQELSEQAQMLKNLVSQFKLRELAEDHTEAADTAAEVPSVVDQTPARSVETQTDDSAYEAGFEEETPSFAHDKY</sequence>
<keyword evidence="1" id="KW-0488">Methylation</keyword>
<evidence type="ECO:0000313" key="8">
    <source>
        <dbReference type="EMBL" id="WOC32648.1"/>
    </source>
</evidence>
<evidence type="ECO:0000259" key="6">
    <source>
        <dbReference type="PROSITE" id="PS50111"/>
    </source>
</evidence>
<dbReference type="Gene3D" id="6.10.340.10">
    <property type="match status" value="1"/>
</dbReference>
<feature type="domain" description="Methyl-accepting transducer" evidence="6">
    <location>
        <begin position="315"/>
        <end position="544"/>
    </location>
</feature>
<evidence type="ECO:0000256" key="1">
    <source>
        <dbReference type="ARBA" id="ARBA00022481"/>
    </source>
</evidence>
<comment type="similarity">
    <text evidence="2">Belongs to the methyl-accepting chemotaxis (MCP) protein family.</text>
</comment>
<evidence type="ECO:0000256" key="3">
    <source>
        <dbReference type="PROSITE-ProRule" id="PRU00284"/>
    </source>
</evidence>
<dbReference type="InterPro" id="IPR024478">
    <property type="entry name" value="HlyB_4HB_MCP"/>
</dbReference>
<protein>
    <submittedName>
        <fullName evidence="8">Methyl-accepting chemotaxis protein</fullName>
    </submittedName>
</protein>
<dbReference type="GO" id="GO:0007165">
    <property type="term" value="P:signal transduction"/>
    <property type="evidence" value="ECO:0007669"/>
    <property type="project" value="UniProtKB-KW"/>
</dbReference>
<dbReference type="PROSITE" id="PS50111">
    <property type="entry name" value="CHEMOTAXIS_TRANSDUC_2"/>
    <property type="match status" value="1"/>
</dbReference>
<organism evidence="8 9">
    <name type="scientific">Caproicibacterium argilliputei</name>
    <dbReference type="NCBI Taxonomy" id="3030016"/>
    <lineage>
        <taxon>Bacteria</taxon>
        <taxon>Bacillati</taxon>
        <taxon>Bacillota</taxon>
        <taxon>Clostridia</taxon>
        <taxon>Eubacteriales</taxon>
        <taxon>Oscillospiraceae</taxon>
        <taxon>Caproicibacterium</taxon>
    </lineage>
</organism>
<keyword evidence="9" id="KW-1185">Reference proteome</keyword>
<reference evidence="9" key="3">
    <citation type="submission" date="2024-06" db="EMBL/GenBank/DDBJ databases">
        <authorList>
            <person name="Zeng C."/>
        </authorList>
    </citation>
    <scope>NUCLEOTIDE SEQUENCE [LARGE SCALE GENOMIC DNA]</scope>
    <source>
        <strain evidence="9">ZCY20-5</strain>
    </source>
</reference>
<dbReference type="Proteomes" id="UP001300604">
    <property type="component" value="Chromosome"/>
</dbReference>
<gene>
    <name evidence="8" type="ORF">PXC00_01895</name>
</gene>
<dbReference type="PRINTS" id="PR00260">
    <property type="entry name" value="CHEMTRNSDUCR"/>
</dbReference>
<feature type="compositionally biased region" description="Acidic residues" evidence="4">
    <location>
        <begin position="591"/>
        <end position="605"/>
    </location>
</feature>
<dbReference type="RefSeq" id="WP_275844492.1">
    <property type="nucleotide sequence ID" value="NZ_CP135996.1"/>
</dbReference>
<feature type="domain" description="HAMP" evidence="7">
    <location>
        <begin position="210"/>
        <end position="262"/>
    </location>
</feature>
<evidence type="ECO:0000256" key="4">
    <source>
        <dbReference type="SAM" id="MobiDB-lite"/>
    </source>
</evidence>
<dbReference type="EMBL" id="CP135996">
    <property type="protein sequence ID" value="WOC32648.1"/>
    <property type="molecule type" value="Genomic_DNA"/>
</dbReference>
<feature type="transmembrane region" description="Helical" evidence="5">
    <location>
        <begin position="12"/>
        <end position="30"/>
    </location>
</feature>
<evidence type="ECO:0000259" key="7">
    <source>
        <dbReference type="PROSITE" id="PS50885"/>
    </source>
</evidence>
<dbReference type="InterPro" id="IPR004090">
    <property type="entry name" value="Chemotax_Me-accpt_rcpt"/>
</dbReference>
<dbReference type="PROSITE" id="PS50885">
    <property type="entry name" value="HAMP"/>
    <property type="match status" value="2"/>
</dbReference>
<dbReference type="Pfam" id="PF12729">
    <property type="entry name" value="4HB_MCP_1"/>
    <property type="match status" value="1"/>
</dbReference>
<dbReference type="InterPro" id="IPR003660">
    <property type="entry name" value="HAMP_dom"/>
</dbReference>
<dbReference type="AlphaFoldDB" id="A0AA97DBM9"/>
<keyword evidence="5" id="KW-0812">Transmembrane</keyword>
<name>A0AA97DBM9_9FIRM</name>
<dbReference type="GO" id="GO:0004888">
    <property type="term" value="F:transmembrane signaling receptor activity"/>
    <property type="evidence" value="ECO:0007669"/>
    <property type="project" value="InterPro"/>
</dbReference>
<dbReference type="Pfam" id="PF00015">
    <property type="entry name" value="MCPsignal"/>
    <property type="match status" value="1"/>
</dbReference>
<keyword evidence="5" id="KW-1133">Transmembrane helix</keyword>
<dbReference type="GO" id="GO:0005886">
    <property type="term" value="C:plasma membrane"/>
    <property type="evidence" value="ECO:0007669"/>
    <property type="project" value="TreeGrafter"/>
</dbReference>
<dbReference type="GO" id="GO:0006935">
    <property type="term" value="P:chemotaxis"/>
    <property type="evidence" value="ECO:0007669"/>
    <property type="project" value="UniProtKB-KW"/>
</dbReference>
<dbReference type="InterPro" id="IPR051310">
    <property type="entry name" value="MCP_chemotaxis"/>
</dbReference>
<dbReference type="SMART" id="SM00283">
    <property type="entry name" value="MA"/>
    <property type="match status" value="1"/>
</dbReference>
<dbReference type="CDD" id="cd11386">
    <property type="entry name" value="MCP_signal"/>
    <property type="match status" value="1"/>
</dbReference>
<evidence type="ECO:0000313" key="9">
    <source>
        <dbReference type="Proteomes" id="UP001300604"/>
    </source>
</evidence>